<keyword evidence="2" id="KW-1185">Reference proteome</keyword>
<name>A0A8J7QLA3_9BACT</name>
<gene>
    <name evidence="1" type="ORF">J3U88_17795</name>
</gene>
<accession>A0A8J7QLA3</accession>
<protein>
    <submittedName>
        <fullName evidence="1">Uncharacterized protein</fullName>
    </submittedName>
</protein>
<evidence type="ECO:0000313" key="2">
    <source>
        <dbReference type="Proteomes" id="UP000664417"/>
    </source>
</evidence>
<dbReference type="RefSeq" id="WP_207860287.1">
    <property type="nucleotide sequence ID" value="NZ_JAFREP010000016.1"/>
</dbReference>
<organism evidence="1 2">
    <name type="scientific">Acanthopleuribacter pedis</name>
    <dbReference type="NCBI Taxonomy" id="442870"/>
    <lineage>
        <taxon>Bacteria</taxon>
        <taxon>Pseudomonadati</taxon>
        <taxon>Acidobacteriota</taxon>
        <taxon>Holophagae</taxon>
        <taxon>Acanthopleuribacterales</taxon>
        <taxon>Acanthopleuribacteraceae</taxon>
        <taxon>Acanthopleuribacter</taxon>
    </lineage>
</organism>
<dbReference type="EMBL" id="JAFREP010000016">
    <property type="protein sequence ID" value="MBO1320333.1"/>
    <property type="molecule type" value="Genomic_DNA"/>
</dbReference>
<dbReference type="AlphaFoldDB" id="A0A8J7QLA3"/>
<sequence length="227" mass="25457">MMPSAFFLLRLDWNVLKPITRVPHYQGMLWSALLRHAYNPWLKHGESFHQAGLVLEPADFGVPEYETGDRIALGLLVPVHEALRLAQVLTRLDQAPGTHGQFAPGRTIQLTRVTCRFSGDPWPSAASRPLEPADLQTLVEHYRDLHEMKLWFHAPLRLTKPPRCKSGGRYCDPAFFQQHPMAAAHLTRALGIQATVTLHGEACHGLWLDTTYGGEHQKKPSAVLPVS</sequence>
<dbReference type="Proteomes" id="UP000664417">
    <property type="component" value="Unassembled WGS sequence"/>
</dbReference>
<reference evidence="1" key="1">
    <citation type="submission" date="2021-03" db="EMBL/GenBank/DDBJ databases">
        <authorList>
            <person name="Wang G."/>
        </authorList>
    </citation>
    <scope>NUCLEOTIDE SEQUENCE</scope>
    <source>
        <strain evidence="1">KCTC 12899</strain>
    </source>
</reference>
<comment type="caution">
    <text evidence="1">The sequence shown here is derived from an EMBL/GenBank/DDBJ whole genome shotgun (WGS) entry which is preliminary data.</text>
</comment>
<evidence type="ECO:0000313" key="1">
    <source>
        <dbReference type="EMBL" id="MBO1320333.1"/>
    </source>
</evidence>
<proteinExistence type="predicted"/>